<dbReference type="SUPFAM" id="SSF53474">
    <property type="entry name" value="alpha/beta-Hydrolases"/>
    <property type="match status" value="1"/>
</dbReference>
<name>A0A521FFS8_9BACT</name>
<reference evidence="3 4" key="1">
    <citation type="submission" date="2017-05" db="EMBL/GenBank/DDBJ databases">
        <authorList>
            <person name="Varghese N."/>
            <person name="Submissions S."/>
        </authorList>
    </citation>
    <scope>NUCLEOTIDE SEQUENCE [LARGE SCALE GENOMIC DNA]</scope>
    <source>
        <strain evidence="3 4">DSM 21985</strain>
    </source>
</reference>
<keyword evidence="4" id="KW-1185">Reference proteome</keyword>
<proteinExistence type="predicted"/>
<protein>
    <submittedName>
        <fullName evidence="3">Prolyl oligopeptidase family protein</fullName>
    </submittedName>
</protein>
<feature type="domain" description="Peptidase S9 prolyl oligopeptidase catalytic" evidence="2">
    <location>
        <begin position="64"/>
        <end position="259"/>
    </location>
</feature>
<evidence type="ECO:0000313" key="3">
    <source>
        <dbReference type="EMBL" id="SMO94965.1"/>
    </source>
</evidence>
<dbReference type="EMBL" id="FXTP01000018">
    <property type="protein sequence ID" value="SMO94965.1"/>
    <property type="molecule type" value="Genomic_DNA"/>
</dbReference>
<evidence type="ECO:0000256" key="1">
    <source>
        <dbReference type="ARBA" id="ARBA00022801"/>
    </source>
</evidence>
<evidence type="ECO:0000259" key="2">
    <source>
        <dbReference type="Pfam" id="PF00326"/>
    </source>
</evidence>
<gene>
    <name evidence="3" type="ORF">SAMN06265219_11862</name>
</gene>
<dbReference type="Proteomes" id="UP000317557">
    <property type="component" value="Unassembled WGS sequence"/>
</dbReference>
<dbReference type="GO" id="GO:0008236">
    <property type="term" value="F:serine-type peptidase activity"/>
    <property type="evidence" value="ECO:0007669"/>
    <property type="project" value="InterPro"/>
</dbReference>
<dbReference type="GO" id="GO:0052689">
    <property type="term" value="F:carboxylic ester hydrolase activity"/>
    <property type="evidence" value="ECO:0007669"/>
    <property type="project" value="UniProtKB-ARBA"/>
</dbReference>
<dbReference type="OrthoDB" id="9808543at2"/>
<keyword evidence="1" id="KW-0378">Hydrolase</keyword>
<dbReference type="InterPro" id="IPR001375">
    <property type="entry name" value="Peptidase_S9_cat"/>
</dbReference>
<dbReference type="AlphaFoldDB" id="A0A521FFS8"/>
<dbReference type="InterPro" id="IPR029058">
    <property type="entry name" value="AB_hydrolase_fold"/>
</dbReference>
<dbReference type="InterPro" id="IPR050261">
    <property type="entry name" value="FrsA_esterase"/>
</dbReference>
<dbReference type="PANTHER" id="PTHR22946">
    <property type="entry name" value="DIENELACTONE HYDROLASE DOMAIN-CONTAINING PROTEIN-RELATED"/>
    <property type="match status" value="1"/>
</dbReference>
<sequence>MEVSSISISSGQIPSTEGNPIRYDLYSPISRNGLSFPVIIFLHGFKGFKDWGPFPDVCEELTRAGFGVVAMNFSLNGIGDNRTEFTEMDLFERETFSQDLDDIGSVIDALQDGTISDKHAQLNTDKIGLLGHSRGGHTAIAAAAEYTPVQCLVTWSAVADYRERWTEEMKKDWDEKGYTEIENSRTGQKMKVGKVVYEDSINNADRVIAMEQVKELRIPTLFIHGREDESVPHTDSEKLHIACASKEKELRLVANGSHTYGAAHPFDSQDFPKPLSEVLEWTEGWFLEYLG</sequence>
<dbReference type="RefSeq" id="WP_142456084.1">
    <property type="nucleotide sequence ID" value="NZ_FXTP01000018.1"/>
</dbReference>
<dbReference type="GO" id="GO:0006508">
    <property type="term" value="P:proteolysis"/>
    <property type="evidence" value="ECO:0007669"/>
    <property type="project" value="InterPro"/>
</dbReference>
<dbReference type="PANTHER" id="PTHR22946:SF9">
    <property type="entry name" value="POLYKETIDE TRANSFERASE AF380"/>
    <property type="match status" value="1"/>
</dbReference>
<accession>A0A521FFS8</accession>
<organism evidence="3 4">
    <name type="scientific">Gracilimonas mengyeensis</name>
    <dbReference type="NCBI Taxonomy" id="1302730"/>
    <lineage>
        <taxon>Bacteria</taxon>
        <taxon>Pseudomonadati</taxon>
        <taxon>Balneolota</taxon>
        <taxon>Balneolia</taxon>
        <taxon>Balneolales</taxon>
        <taxon>Balneolaceae</taxon>
        <taxon>Gracilimonas</taxon>
    </lineage>
</organism>
<dbReference type="Pfam" id="PF00326">
    <property type="entry name" value="Peptidase_S9"/>
    <property type="match status" value="1"/>
</dbReference>
<evidence type="ECO:0000313" key="4">
    <source>
        <dbReference type="Proteomes" id="UP000317557"/>
    </source>
</evidence>
<dbReference type="Gene3D" id="3.40.50.1820">
    <property type="entry name" value="alpha/beta hydrolase"/>
    <property type="match status" value="1"/>
</dbReference>